<dbReference type="InterPro" id="IPR005518">
    <property type="entry name" value="Remorin_N"/>
</dbReference>
<keyword evidence="4" id="KW-1185">Reference proteome</keyword>
<comment type="caution">
    <text evidence="3">The sequence shown here is derived from an EMBL/GenBank/DDBJ whole genome shotgun (WGS) entry which is preliminary data.</text>
</comment>
<dbReference type="Proteomes" id="UP000585474">
    <property type="component" value="Unassembled WGS sequence"/>
</dbReference>
<dbReference type="Pfam" id="PF03766">
    <property type="entry name" value="Remorin_N"/>
    <property type="match status" value="1"/>
</dbReference>
<accession>A0A7J0GX33</accession>
<evidence type="ECO:0000259" key="2">
    <source>
        <dbReference type="Pfam" id="PF03766"/>
    </source>
</evidence>
<feature type="compositionally biased region" description="Basic and acidic residues" evidence="1">
    <location>
        <begin position="27"/>
        <end position="37"/>
    </location>
</feature>
<evidence type="ECO:0000313" key="3">
    <source>
        <dbReference type="EMBL" id="GFZ15346.1"/>
    </source>
</evidence>
<reference evidence="3 4" key="1">
    <citation type="submission" date="2019-07" db="EMBL/GenBank/DDBJ databases">
        <title>De Novo Assembly of kiwifruit Actinidia rufa.</title>
        <authorList>
            <person name="Sugita-Konishi S."/>
            <person name="Sato K."/>
            <person name="Mori E."/>
            <person name="Abe Y."/>
            <person name="Kisaki G."/>
            <person name="Hamano K."/>
            <person name="Suezawa K."/>
            <person name="Otani M."/>
            <person name="Fukuda T."/>
            <person name="Manabe T."/>
            <person name="Gomi K."/>
            <person name="Tabuchi M."/>
            <person name="Akimitsu K."/>
            <person name="Kataoka I."/>
        </authorList>
    </citation>
    <scope>NUCLEOTIDE SEQUENCE [LARGE SCALE GENOMIC DNA]</scope>
    <source>
        <strain evidence="4">cv. Fuchu</strain>
    </source>
</reference>
<name>A0A7J0GX33_9ERIC</name>
<protein>
    <recommendedName>
        <fullName evidence="2">Remorin N-terminal domain-containing protein</fullName>
    </recommendedName>
</protein>
<sequence length="70" mass="7750">MAEEVTKKVESETPSEPPPAPATEAAEAPKDVAEEKSVIPPPARPTEEKVDDSKALAIVERKYWRKNHQN</sequence>
<evidence type="ECO:0000313" key="4">
    <source>
        <dbReference type="Proteomes" id="UP000585474"/>
    </source>
</evidence>
<feature type="region of interest" description="Disordered" evidence="1">
    <location>
        <begin position="1"/>
        <end position="53"/>
    </location>
</feature>
<feature type="compositionally biased region" description="Basic and acidic residues" evidence="1">
    <location>
        <begin position="1"/>
        <end position="11"/>
    </location>
</feature>
<organism evidence="3 4">
    <name type="scientific">Actinidia rufa</name>
    <dbReference type="NCBI Taxonomy" id="165716"/>
    <lineage>
        <taxon>Eukaryota</taxon>
        <taxon>Viridiplantae</taxon>
        <taxon>Streptophyta</taxon>
        <taxon>Embryophyta</taxon>
        <taxon>Tracheophyta</taxon>
        <taxon>Spermatophyta</taxon>
        <taxon>Magnoliopsida</taxon>
        <taxon>eudicotyledons</taxon>
        <taxon>Gunneridae</taxon>
        <taxon>Pentapetalae</taxon>
        <taxon>asterids</taxon>
        <taxon>Ericales</taxon>
        <taxon>Actinidiaceae</taxon>
        <taxon>Actinidia</taxon>
    </lineage>
</organism>
<evidence type="ECO:0000256" key="1">
    <source>
        <dbReference type="SAM" id="MobiDB-lite"/>
    </source>
</evidence>
<feature type="domain" description="Remorin N-terminal" evidence="2">
    <location>
        <begin position="30"/>
        <end position="61"/>
    </location>
</feature>
<gene>
    <name evidence="3" type="ORF">Acr_24g0015360</name>
</gene>
<proteinExistence type="predicted"/>
<dbReference type="AlphaFoldDB" id="A0A7J0GX33"/>
<dbReference type="EMBL" id="BJWL01000024">
    <property type="protein sequence ID" value="GFZ15346.1"/>
    <property type="molecule type" value="Genomic_DNA"/>
</dbReference>